<keyword evidence="1" id="KW-0812">Transmembrane</keyword>
<keyword evidence="2" id="KW-0732">Signal</keyword>
<comment type="caution">
    <text evidence="3">The sequence shown here is derived from an EMBL/GenBank/DDBJ whole genome shotgun (WGS) entry which is preliminary data.</text>
</comment>
<sequence length="149" mass="16530">MKKKISTLLITSLCLGIVVPSLKTNATETNENKNVVLRAYENWEDGDIDDGSFSSIGSSSVLAGIISGIVLGGPVGVAVGAIISVFGLNAPVTCYYRRITQYKIKNGKMYRRYKTTFYKDSGHYEYICGPLYSEEFEIHNGYSEIYDEQ</sequence>
<name>A0ABS1C6J9_9FIRM</name>
<evidence type="ECO:0000256" key="1">
    <source>
        <dbReference type="SAM" id="Phobius"/>
    </source>
</evidence>
<dbReference type="Proteomes" id="UP000823123">
    <property type="component" value="Unassembled WGS sequence"/>
</dbReference>
<keyword evidence="1" id="KW-1133">Transmembrane helix</keyword>
<dbReference type="EMBL" id="JACVDA010000001">
    <property type="protein sequence ID" value="MBK1467728.1"/>
    <property type="molecule type" value="Genomic_DNA"/>
</dbReference>
<keyword evidence="4" id="KW-1185">Reference proteome</keyword>
<feature type="transmembrane region" description="Helical" evidence="1">
    <location>
        <begin position="61"/>
        <end position="88"/>
    </location>
</feature>
<reference evidence="3 4" key="1">
    <citation type="submission" date="2020-09" db="EMBL/GenBank/DDBJ databases">
        <title>Parvimonas S3374 sp. nov.</title>
        <authorList>
            <person name="Buhl M."/>
        </authorList>
    </citation>
    <scope>NUCLEOTIDE SEQUENCE [LARGE SCALE GENOMIC DNA]</scope>
    <source>
        <strain evidence="3 4">S3374</strain>
    </source>
</reference>
<evidence type="ECO:0000313" key="3">
    <source>
        <dbReference type="EMBL" id="MBK1467728.1"/>
    </source>
</evidence>
<feature type="chain" id="PRO_5047250214" evidence="2">
    <location>
        <begin position="27"/>
        <end position="149"/>
    </location>
</feature>
<accession>A0ABS1C6J9</accession>
<evidence type="ECO:0000313" key="4">
    <source>
        <dbReference type="Proteomes" id="UP000823123"/>
    </source>
</evidence>
<organism evidence="3 4">
    <name type="scientific">Parvimonas parva</name>
    <dbReference type="NCBI Taxonomy" id="2769485"/>
    <lineage>
        <taxon>Bacteria</taxon>
        <taxon>Bacillati</taxon>
        <taxon>Bacillota</taxon>
        <taxon>Tissierellia</taxon>
        <taxon>Tissierellales</taxon>
        <taxon>Peptoniphilaceae</taxon>
        <taxon>Parvimonas</taxon>
    </lineage>
</organism>
<feature type="signal peptide" evidence="2">
    <location>
        <begin position="1"/>
        <end position="26"/>
    </location>
</feature>
<protein>
    <submittedName>
        <fullName evidence="3">Uncharacterized protein</fullName>
    </submittedName>
</protein>
<evidence type="ECO:0000256" key="2">
    <source>
        <dbReference type="SAM" id="SignalP"/>
    </source>
</evidence>
<dbReference type="RefSeq" id="WP_201274854.1">
    <property type="nucleotide sequence ID" value="NZ_JACVDA010000001.1"/>
</dbReference>
<proteinExistence type="predicted"/>
<keyword evidence="1" id="KW-0472">Membrane</keyword>
<gene>
    <name evidence="3" type="ORF">IBJ83_00120</name>
</gene>